<sequence>MKPMSASKIRELATDIEIELERLGQLELTIAQVHNEIQRNSERTPIFYESLALMTA</sequence>
<dbReference type="EMBL" id="LR882967">
    <property type="protein sequence ID" value="CAD5960148.1"/>
    <property type="molecule type" value="Genomic_DNA"/>
</dbReference>
<proteinExistence type="predicted"/>
<organism evidence="1 2">
    <name type="scientific">Planktothrix pseudagardhii</name>
    <dbReference type="NCBI Taxonomy" id="132604"/>
    <lineage>
        <taxon>Bacteria</taxon>
        <taxon>Bacillati</taxon>
        <taxon>Cyanobacteriota</taxon>
        <taxon>Cyanophyceae</taxon>
        <taxon>Oscillatoriophycideae</taxon>
        <taxon>Oscillatoriales</taxon>
        <taxon>Microcoleaceae</taxon>
        <taxon>Planktothrix</taxon>
    </lineage>
</organism>
<dbReference type="AlphaFoldDB" id="A0A9W4CMT4"/>
<evidence type="ECO:0000313" key="2">
    <source>
        <dbReference type="Proteomes" id="UP001153719"/>
    </source>
</evidence>
<dbReference type="KEGG" id="ppsu:NO713_03144"/>
<accession>A0A9W4CMT4</accession>
<name>A0A9W4CMT4_9CYAN</name>
<keyword evidence="2" id="KW-1185">Reference proteome</keyword>
<reference evidence="1" key="1">
    <citation type="submission" date="2020-09" db="EMBL/GenBank/DDBJ databases">
        <authorList>
            <person name="Blom J."/>
        </authorList>
    </citation>
    <scope>NUCLEOTIDE SEQUENCE</scope>
    <source>
        <strain evidence="1">No.713</strain>
    </source>
</reference>
<dbReference type="RefSeq" id="WP_254174130.1">
    <property type="nucleotide sequence ID" value="NZ_LR882967.1"/>
</dbReference>
<gene>
    <name evidence="1" type="ORF">NO713_03144</name>
</gene>
<evidence type="ECO:0000313" key="1">
    <source>
        <dbReference type="EMBL" id="CAD5960148.1"/>
    </source>
</evidence>
<protein>
    <submittedName>
        <fullName evidence="1">Uncharacterized protein</fullName>
    </submittedName>
</protein>
<dbReference type="Proteomes" id="UP001153719">
    <property type="component" value="Chromosome"/>
</dbReference>